<dbReference type="EMBL" id="JAGEUA010000001">
    <property type="protein sequence ID" value="KAL1020673.1"/>
    <property type="molecule type" value="Genomic_DNA"/>
</dbReference>
<evidence type="ECO:0000256" key="2">
    <source>
        <dbReference type="ARBA" id="ARBA00020921"/>
    </source>
</evidence>
<dbReference type="GO" id="GO:0006914">
    <property type="term" value="P:autophagy"/>
    <property type="evidence" value="ECO:0007669"/>
    <property type="project" value="UniProtKB-KW"/>
</dbReference>
<evidence type="ECO:0000256" key="7">
    <source>
        <dbReference type="SAM" id="MobiDB-lite"/>
    </source>
</evidence>
<dbReference type="Gene3D" id="3.40.30.10">
    <property type="entry name" value="Glutaredoxin"/>
    <property type="match status" value="1"/>
</dbReference>
<dbReference type="Proteomes" id="UP001557470">
    <property type="component" value="Unassembled WGS sequence"/>
</dbReference>
<keyword evidence="10" id="KW-1185">Reference proteome</keyword>
<dbReference type="SMART" id="SM00271">
    <property type="entry name" value="DnaJ"/>
    <property type="match status" value="1"/>
</dbReference>
<dbReference type="InterPro" id="IPR043361">
    <property type="entry name" value="DNAJC16_TRX"/>
</dbReference>
<evidence type="ECO:0000259" key="8">
    <source>
        <dbReference type="PROSITE" id="PS50076"/>
    </source>
</evidence>
<evidence type="ECO:0000256" key="1">
    <source>
        <dbReference type="ARBA" id="ARBA00004163"/>
    </source>
</evidence>
<dbReference type="Gene3D" id="1.10.287.110">
    <property type="entry name" value="DnaJ domain"/>
    <property type="match status" value="1"/>
</dbReference>
<reference evidence="9 10" key="1">
    <citation type="submission" date="2024-06" db="EMBL/GenBank/DDBJ databases">
        <authorList>
            <person name="Pan Q."/>
            <person name="Wen M."/>
            <person name="Jouanno E."/>
            <person name="Zahm M."/>
            <person name="Klopp C."/>
            <person name="Cabau C."/>
            <person name="Louis A."/>
            <person name="Berthelot C."/>
            <person name="Parey E."/>
            <person name="Roest Crollius H."/>
            <person name="Montfort J."/>
            <person name="Robinson-Rechavi M."/>
            <person name="Bouchez O."/>
            <person name="Lampietro C."/>
            <person name="Lopez Roques C."/>
            <person name="Donnadieu C."/>
            <person name="Postlethwait J."/>
            <person name="Bobe J."/>
            <person name="Verreycken H."/>
            <person name="Guiguen Y."/>
        </authorList>
    </citation>
    <scope>NUCLEOTIDE SEQUENCE [LARGE SCALE GENOMIC DNA]</scope>
    <source>
        <strain evidence="9">Up_M1</strain>
        <tissue evidence="9">Testis</tissue>
    </source>
</reference>
<organism evidence="9 10">
    <name type="scientific">Umbra pygmaea</name>
    <name type="common">Eastern mudminnow</name>
    <dbReference type="NCBI Taxonomy" id="75934"/>
    <lineage>
        <taxon>Eukaryota</taxon>
        <taxon>Metazoa</taxon>
        <taxon>Chordata</taxon>
        <taxon>Craniata</taxon>
        <taxon>Vertebrata</taxon>
        <taxon>Euteleostomi</taxon>
        <taxon>Actinopterygii</taxon>
        <taxon>Neopterygii</taxon>
        <taxon>Teleostei</taxon>
        <taxon>Protacanthopterygii</taxon>
        <taxon>Esociformes</taxon>
        <taxon>Umbridae</taxon>
        <taxon>Umbra</taxon>
    </lineage>
</organism>
<feature type="compositionally biased region" description="Polar residues" evidence="7">
    <location>
        <begin position="727"/>
        <end position="736"/>
    </location>
</feature>
<gene>
    <name evidence="9" type="ORF">UPYG_G00003180</name>
</gene>
<evidence type="ECO:0000256" key="4">
    <source>
        <dbReference type="ARBA" id="ARBA00023180"/>
    </source>
</evidence>
<feature type="region of interest" description="Disordered" evidence="7">
    <location>
        <begin position="708"/>
        <end position="739"/>
    </location>
</feature>
<evidence type="ECO:0000256" key="5">
    <source>
        <dbReference type="ARBA" id="ARBA00035002"/>
    </source>
</evidence>
<dbReference type="GO" id="GO:0005789">
    <property type="term" value="C:endoplasmic reticulum membrane"/>
    <property type="evidence" value="ECO:0007669"/>
    <property type="project" value="UniProtKB-SubCell"/>
</dbReference>
<dbReference type="PANTHER" id="PTHR44303:SF3">
    <property type="entry name" value="DNAJ HOMOLOG SUBFAMILY C MEMBER 16"/>
    <property type="match status" value="1"/>
</dbReference>
<comment type="function">
    <text evidence="5">Plays an important role in regulating the size of autophagosomes during the formation process.</text>
</comment>
<dbReference type="SUPFAM" id="SSF46565">
    <property type="entry name" value="Chaperone J-domain"/>
    <property type="match status" value="1"/>
</dbReference>
<keyword evidence="4" id="KW-0325">Glycoprotein</keyword>
<proteinExistence type="predicted"/>
<dbReference type="InterPro" id="IPR013766">
    <property type="entry name" value="Thioredoxin_domain"/>
</dbReference>
<keyword evidence="3" id="KW-0072">Autophagy</keyword>
<dbReference type="SUPFAM" id="SSF52833">
    <property type="entry name" value="Thioredoxin-like"/>
    <property type="match status" value="1"/>
</dbReference>
<dbReference type="InterPro" id="IPR052448">
    <property type="entry name" value="DnaJ_C16_autophagy_reg"/>
</dbReference>
<dbReference type="InterPro" id="IPR001623">
    <property type="entry name" value="DnaJ_domain"/>
</dbReference>
<name>A0ABD0XGU0_UMBPY</name>
<sequence>MVAAEVMRAEHMRLTIKAVSQGQQGRWLSWEDLLDRPLWKIPQARLSFLIRAAYDTLPCPRNLHCWLGNEESCLLCNEANVSFQHIMTGCKIALAQGRYWWRHDLVLKKLTEVVETCRQEVNSRPLALVTHPIQFARAGERVNGITENMARTRIDLTFPSILVVCLLLGGSLETANEVDPYKILGVTKSASQAEIKKVYKRLAREWHPDKNKNEGAEDMFIKITKSYEILSNEDKRANYDRYGQTDDNQPYGHGHYGHRHEHFYFDESLFHFSFNNKGSRDFADSKYILHFNQYVNDVVPDSFKRPYLIKITSDWCFSCIHIEPVWKEVVQELEALGVGIGVVDVGYERRLANHLGAHRTPSILGVINGKVTFFHYAVVKEHLRQFVEDLLPQRLVEKVTDRNDFQFLNSWHEQNKPHVLLFDQVPVVPLLYKLTAFAYKDYVQFGYVDQGLSETANLLKQFNINTYAPTMLVFKESTDKPADIIQAKGMKKLIIDEFISNNKFLLVPRLVNQNLFDELCPVKQFHRRRKYCVLLITGDEEPFTVGNQAFLAFASTNTKEVIRFAYIYQRLQQPLCDILLKTKDSAALLAPQVLIMERRSAAGKVVYTAAGGWNGTDEDKQRLLDELDRLLKDPSILNYDAVLPELNNEFASMFLIRWIYSFYDYLTEILDDILHNNWREMMPLLSLIFSALFILFGTVVVQAFSDSSEDGKSKSKAKDGTKAETESPGSSNTSSRPPKKNFVEVTELTDITYTSNLVKLRPGHMNVVLVLTDATKNVLLSKFAKEVYSFTGSLTLHFSFLNVDKHSTWMETLLEFAQDAMQIDTDEDDCARHKMDYTGYVLALNGHKKYLCLFKPVYTGEDLDGKSSEDEGPVGATGGGRRSRSNSREDHPPRKSNPRSRSTATLQIHHKLDRLGLWMERLMEGTLPRYYIPAWPGLDKITASK</sequence>
<dbReference type="InterPro" id="IPR036869">
    <property type="entry name" value="J_dom_sf"/>
</dbReference>
<comment type="subcellular location">
    <subcellularLocation>
        <location evidence="1">Endoplasmic reticulum membrane</location>
        <topology evidence="1">Single-pass type IV membrane protein</topology>
    </subcellularLocation>
</comment>
<accession>A0ABD0XGU0</accession>
<dbReference type="InterPro" id="IPR018253">
    <property type="entry name" value="DnaJ_domain_CS"/>
</dbReference>
<evidence type="ECO:0000313" key="9">
    <source>
        <dbReference type="EMBL" id="KAL1020673.1"/>
    </source>
</evidence>
<feature type="compositionally biased region" description="Basic and acidic residues" evidence="7">
    <location>
        <begin position="709"/>
        <end position="725"/>
    </location>
</feature>
<dbReference type="Pfam" id="PF00085">
    <property type="entry name" value="Thioredoxin"/>
    <property type="match status" value="1"/>
</dbReference>
<evidence type="ECO:0000256" key="6">
    <source>
        <dbReference type="ARBA" id="ARBA00035043"/>
    </source>
</evidence>
<dbReference type="PANTHER" id="PTHR44303">
    <property type="entry name" value="DNAJ HOMOLOG SUBFAMILY C MEMBER 16"/>
    <property type="match status" value="1"/>
</dbReference>
<dbReference type="PROSITE" id="PS00636">
    <property type="entry name" value="DNAJ_1"/>
    <property type="match status" value="1"/>
</dbReference>
<evidence type="ECO:0000256" key="3">
    <source>
        <dbReference type="ARBA" id="ARBA00023006"/>
    </source>
</evidence>
<feature type="region of interest" description="Disordered" evidence="7">
    <location>
        <begin position="864"/>
        <end position="906"/>
    </location>
</feature>
<feature type="domain" description="J" evidence="8">
    <location>
        <begin position="179"/>
        <end position="243"/>
    </location>
</feature>
<evidence type="ECO:0000313" key="10">
    <source>
        <dbReference type="Proteomes" id="UP001557470"/>
    </source>
</evidence>
<comment type="caution">
    <text evidence="9">The sequence shown here is derived from an EMBL/GenBank/DDBJ whole genome shotgun (WGS) entry which is preliminary data.</text>
</comment>
<dbReference type="CDD" id="cd02963">
    <property type="entry name" value="TRX_DnaJ"/>
    <property type="match status" value="1"/>
</dbReference>
<dbReference type="Pfam" id="PF00226">
    <property type="entry name" value="DnaJ"/>
    <property type="match status" value="1"/>
</dbReference>
<dbReference type="CDD" id="cd06257">
    <property type="entry name" value="DnaJ"/>
    <property type="match status" value="1"/>
</dbReference>
<dbReference type="InterPro" id="IPR036249">
    <property type="entry name" value="Thioredoxin-like_sf"/>
</dbReference>
<dbReference type="AlphaFoldDB" id="A0ABD0XGU0"/>
<protein>
    <recommendedName>
        <fullName evidence="2">DnaJ homolog subfamily C member 16</fullName>
    </recommendedName>
    <alternativeName>
        <fullName evidence="6">Endoplasmic reticulum DNA J domain-containing protein 8</fullName>
    </alternativeName>
</protein>
<dbReference type="PROSITE" id="PS50076">
    <property type="entry name" value="DNAJ_2"/>
    <property type="match status" value="1"/>
</dbReference>
<dbReference type="PRINTS" id="PR00625">
    <property type="entry name" value="JDOMAIN"/>
</dbReference>